<dbReference type="InterPro" id="IPR004476">
    <property type="entry name" value="RNase_II/RNase_R"/>
</dbReference>
<evidence type="ECO:0000256" key="4">
    <source>
        <dbReference type="ARBA" id="ARBA00022490"/>
    </source>
</evidence>
<dbReference type="Gene3D" id="2.40.50.140">
    <property type="entry name" value="Nucleic acid-binding proteins"/>
    <property type="match status" value="1"/>
</dbReference>
<evidence type="ECO:0000313" key="13">
    <source>
        <dbReference type="Proteomes" id="UP000005953"/>
    </source>
</evidence>
<dbReference type="HOGENOM" id="CLU_002333_7_3_6"/>
<keyword evidence="6" id="KW-0378">Hydrolase</keyword>
<dbReference type="SMART" id="SM00316">
    <property type="entry name" value="S1"/>
    <property type="match status" value="2"/>
</dbReference>
<evidence type="ECO:0000256" key="8">
    <source>
        <dbReference type="ARBA" id="ARBA00022884"/>
    </source>
</evidence>
<evidence type="ECO:0000313" key="12">
    <source>
        <dbReference type="EMBL" id="EAR08104.1"/>
    </source>
</evidence>
<dbReference type="AlphaFoldDB" id="A4BI97"/>
<accession>A4BI97</accession>
<dbReference type="SMART" id="SM00955">
    <property type="entry name" value="RNB"/>
    <property type="match status" value="1"/>
</dbReference>
<dbReference type="InterPro" id="IPR022966">
    <property type="entry name" value="RNase_II/R_CS"/>
</dbReference>
<dbReference type="InterPro" id="IPR001900">
    <property type="entry name" value="RNase_II/R"/>
</dbReference>
<dbReference type="InterPro" id="IPR050180">
    <property type="entry name" value="RNR_Ribonuclease"/>
</dbReference>
<evidence type="ECO:0000256" key="5">
    <source>
        <dbReference type="ARBA" id="ARBA00022722"/>
    </source>
</evidence>
<feature type="domain" description="RNB" evidence="11">
    <location>
        <begin position="207"/>
        <end position="526"/>
    </location>
</feature>
<evidence type="ECO:0000259" key="10">
    <source>
        <dbReference type="SMART" id="SM00357"/>
    </source>
</evidence>
<feature type="domain" description="S1 motif" evidence="9">
    <location>
        <begin position="29"/>
        <end position="92"/>
    </location>
</feature>
<dbReference type="GO" id="GO:0005829">
    <property type="term" value="C:cytosol"/>
    <property type="evidence" value="ECO:0007669"/>
    <property type="project" value="TreeGrafter"/>
</dbReference>
<sequence length="647" mass="72931">MADLPVQRNFMLDDKSLAVLQSLKSDIKAAKTLYEGTVKGTGKKFGFVVNAADGSEHFLPPDEMSRVFPGDEVRFTIVDQDDGKTKAELEELIRSPLDEFNGVFFVRGKAQGVEPFDSAFGGWLFVPPKQTSHANNKDLVRAKVVRHPWDTGKAQAEVLKSLGSADNNRSWYSVALAEQGIPEAFSDAELKQAKALAEAGPETDPSRQDLTDLPFVTIDAASTKDMDDALFARPTENGWQLSVAIADASAYIPLDSELDKAAQKRLTTTYLPGLTLPMLPEILADSAMSLVPDETRPAMIFQMQIDRDGNVSDFEIFPATVRSQAKLAYDDVAHWFENNAIPESHQENLQALNDATQALASWRRKNANPMKDRVDYRIRVDDHFQVTDIVQEHKNPARALVEEAMIVTNYQSAQWLQDQPGLFMCHLGFKPDRETELKGLLRDYTPDVAELNGHDLADFRKIMAASQTIDFPLYAVLQKRFDRGFWSREAQPHFGLGLSRYTNVTSPIRKYSDLCMHRLIKAKLASRALPDIDHALSLLNERGNVSRFAAQKIENRLRYQWLSQQPEQTYRGTIVHLNANNLMVRLDDCGAVGQVDLRKRKDEFSYDPLRMMLKFEEFQYQLEQEVTVKIASVSAEQLKLEIVEDDG</sequence>
<dbReference type="InterPro" id="IPR011129">
    <property type="entry name" value="CSD"/>
</dbReference>
<gene>
    <name evidence="12" type="ORF">MED297_00410</name>
</gene>
<dbReference type="Pfam" id="PF17876">
    <property type="entry name" value="CSD2"/>
    <property type="match status" value="1"/>
</dbReference>
<dbReference type="SUPFAM" id="SSF50249">
    <property type="entry name" value="Nucleic acid-binding proteins"/>
    <property type="match status" value="3"/>
</dbReference>
<keyword evidence="4" id="KW-0963">Cytoplasm</keyword>
<feature type="domain" description="Cold-shock" evidence="10">
    <location>
        <begin position="35"/>
        <end position="93"/>
    </location>
</feature>
<feature type="domain" description="S1 motif" evidence="9">
    <location>
        <begin position="565"/>
        <end position="643"/>
    </location>
</feature>
<evidence type="ECO:0000256" key="6">
    <source>
        <dbReference type="ARBA" id="ARBA00022801"/>
    </source>
</evidence>
<dbReference type="Proteomes" id="UP000005953">
    <property type="component" value="Unassembled WGS sequence"/>
</dbReference>
<reference evidence="12 13" key="1">
    <citation type="submission" date="2006-02" db="EMBL/GenBank/DDBJ databases">
        <authorList>
            <person name="Pinhassi J."/>
            <person name="Pedros-Alio C."/>
            <person name="Ferriera S."/>
            <person name="Johnson J."/>
            <person name="Kravitz S."/>
            <person name="Halpern A."/>
            <person name="Remington K."/>
            <person name="Beeson K."/>
            <person name="Tran B."/>
            <person name="Rogers Y.-H."/>
            <person name="Friedman R."/>
            <person name="Venter J.C."/>
        </authorList>
    </citation>
    <scope>NUCLEOTIDE SEQUENCE [LARGE SCALE GENOMIC DNA]</scope>
    <source>
        <strain evidence="12 13">MED297</strain>
    </source>
</reference>
<organism evidence="12 13">
    <name type="scientific">Reinekea blandensis MED297</name>
    <dbReference type="NCBI Taxonomy" id="314283"/>
    <lineage>
        <taxon>Bacteria</taxon>
        <taxon>Pseudomonadati</taxon>
        <taxon>Pseudomonadota</taxon>
        <taxon>Gammaproteobacteria</taxon>
        <taxon>Oceanospirillales</taxon>
        <taxon>Saccharospirillaceae</taxon>
        <taxon>Reinekea</taxon>
    </lineage>
</organism>
<dbReference type="SMART" id="SM00357">
    <property type="entry name" value="CSP"/>
    <property type="match status" value="1"/>
</dbReference>
<name>A4BI97_9GAMM</name>
<protein>
    <recommendedName>
        <fullName evidence="3">exoribonuclease II</fullName>
        <ecNumber evidence="3">3.1.13.1</ecNumber>
    </recommendedName>
</protein>
<comment type="caution">
    <text evidence="12">The sequence shown here is derived from an EMBL/GenBank/DDBJ whole genome shotgun (WGS) entry which is preliminary data.</text>
</comment>
<keyword evidence="8" id="KW-0694">RNA-binding</keyword>
<dbReference type="NCBIfam" id="TIGR00358">
    <property type="entry name" value="3_prime_RNase"/>
    <property type="match status" value="1"/>
</dbReference>
<dbReference type="PROSITE" id="PS01175">
    <property type="entry name" value="RIBONUCLEASE_II"/>
    <property type="match status" value="1"/>
</dbReference>
<comment type="subcellular location">
    <subcellularLocation>
        <location evidence="2">Cytoplasm</location>
    </subcellularLocation>
</comment>
<evidence type="ECO:0000256" key="1">
    <source>
        <dbReference type="ARBA" id="ARBA00001849"/>
    </source>
</evidence>
<dbReference type="InterPro" id="IPR040476">
    <property type="entry name" value="CSD2"/>
</dbReference>
<dbReference type="STRING" id="314283.MED297_00410"/>
<evidence type="ECO:0000256" key="7">
    <source>
        <dbReference type="ARBA" id="ARBA00022839"/>
    </source>
</evidence>
<keyword evidence="5" id="KW-0540">Nuclease</keyword>
<proteinExistence type="predicted"/>
<dbReference type="Pfam" id="PF00773">
    <property type="entry name" value="RNB"/>
    <property type="match status" value="1"/>
</dbReference>
<dbReference type="Pfam" id="PF08206">
    <property type="entry name" value="OB_RNB"/>
    <property type="match status" value="1"/>
</dbReference>
<evidence type="ECO:0000259" key="11">
    <source>
        <dbReference type="SMART" id="SM00955"/>
    </source>
</evidence>
<keyword evidence="7" id="KW-0269">Exonuclease</keyword>
<dbReference type="EC" id="3.1.13.1" evidence="3"/>
<evidence type="ECO:0000256" key="3">
    <source>
        <dbReference type="ARBA" id="ARBA00012163"/>
    </source>
</evidence>
<evidence type="ECO:0000256" key="2">
    <source>
        <dbReference type="ARBA" id="ARBA00004496"/>
    </source>
</evidence>
<dbReference type="InterPro" id="IPR003029">
    <property type="entry name" value="S1_domain"/>
</dbReference>
<dbReference type="EMBL" id="AAOE01000025">
    <property type="protein sequence ID" value="EAR08104.1"/>
    <property type="molecule type" value="Genomic_DNA"/>
</dbReference>
<keyword evidence="13" id="KW-1185">Reference proteome</keyword>
<evidence type="ECO:0000259" key="9">
    <source>
        <dbReference type="SMART" id="SM00316"/>
    </source>
</evidence>
<dbReference type="CDD" id="cd00164">
    <property type="entry name" value="S1_like"/>
    <property type="match status" value="1"/>
</dbReference>
<dbReference type="GO" id="GO:0006402">
    <property type="term" value="P:mRNA catabolic process"/>
    <property type="evidence" value="ECO:0007669"/>
    <property type="project" value="TreeGrafter"/>
</dbReference>
<dbReference type="PANTHER" id="PTHR23355:SF37">
    <property type="entry name" value="EXORIBONUCLEASE 2"/>
    <property type="match status" value="1"/>
</dbReference>
<dbReference type="GO" id="GO:0008859">
    <property type="term" value="F:exoribonuclease II activity"/>
    <property type="evidence" value="ECO:0007669"/>
    <property type="project" value="UniProtKB-EC"/>
</dbReference>
<dbReference type="GO" id="GO:0003723">
    <property type="term" value="F:RNA binding"/>
    <property type="evidence" value="ECO:0007669"/>
    <property type="project" value="UniProtKB-KW"/>
</dbReference>
<dbReference type="PANTHER" id="PTHR23355">
    <property type="entry name" value="RIBONUCLEASE"/>
    <property type="match status" value="1"/>
</dbReference>
<dbReference type="InterPro" id="IPR013223">
    <property type="entry name" value="RNase_B_OB_dom"/>
</dbReference>
<dbReference type="InterPro" id="IPR012340">
    <property type="entry name" value="NA-bd_OB-fold"/>
</dbReference>
<comment type="catalytic activity">
    <reaction evidence="1">
        <text>Exonucleolytic cleavage in the 3'- to 5'-direction to yield nucleoside 5'-phosphates.</text>
        <dbReference type="EC" id="3.1.13.1"/>
    </reaction>
</comment>